<organism evidence="2 3">
    <name type="scientific">Calidifontibacillus erzurumensis</name>
    <dbReference type="NCBI Taxonomy" id="2741433"/>
    <lineage>
        <taxon>Bacteria</taxon>
        <taxon>Bacillati</taxon>
        <taxon>Bacillota</taxon>
        <taxon>Bacilli</taxon>
        <taxon>Bacillales</taxon>
        <taxon>Bacillaceae</taxon>
        <taxon>Calidifontibacillus/Schinkia group</taxon>
        <taxon>Calidifontibacillus</taxon>
    </lineage>
</organism>
<name>A0A8J8GI96_9BACI</name>
<proteinExistence type="predicted"/>
<dbReference type="Proteomes" id="UP000625804">
    <property type="component" value="Unassembled WGS sequence"/>
</dbReference>
<evidence type="ECO:0000259" key="1">
    <source>
        <dbReference type="Pfam" id="PF21747"/>
    </source>
</evidence>
<evidence type="ECO:0000313" key="3">
    <source>
        <dbReference type="Proteomes" id="UP000625804"/>
    </source>
</evidence>
<reference evidence="2" key="1">
    <citation type="submission" date="2020-06" db="EMBL/GenBank/DDBJ databases">
        <title>A novel thermopfilic bacterium from Erzurum, Turkey.</title>
        <authorList>
            <person name="Adiguzel A."/>
            <person name="Ay H."/>
            <person name="Baltaci M.O."/>
        </authorList>
    </citation>
    <scope>NUCLEOTIDE SEQUENCE</scope>
    <source>
        <strain evidence="2">P2</strain>
    </source>
</reference>
<keyword evidence="3" id="KW-1185">Reference proteome</keyword>
<dbReference type="InterPro" id="IPR048427">
    <property type="entry name" value="YpoC"/>
</dbReference>
<accession>A0A8J8GI96</accession>
<dbReference type="Pfam" id="PF21747">
    <property type="entry name" value="YpoC"/>
    <property type="match status" value="1"/>
</dbReference>
<gene>
    <name evidence="2" type="ORF">HR057_10885</name>
</gene>
<dbReference type="AlphaFoldDB" id="A0A8J8GI96"/>
<evidence type="ECO:0000313" key="2">
    <source>
        <dbReference type="EMBL" id="NSL52258.1"/>
    </source>
</evidence>
<sequence length="131" mass="15822">MDEKEQLMMEKQRIEEIDQFFSLWEEEKEKLAEYFRLRDYQTALEPMLKQIESFMTCLFLINNQTISSINSALEEIEKLPIKPLNSKERLSFLLERPSHYHSFIQLSELFTELQKLFKKEIAIRKTKTRLG</sequence>
<comment type="caution">
    <text evidence="2">The sequence shown here is derived from an EMBL/GenBank/DDBJ whole genome shotgun (WGS) entry which is preliminary data.</text>
</comment>
<dbReference type="EMBL" id="JABTTE010000014">
    <property type="protein sequence ID" value="NSL52258.1"/>
    <property type="molecule type" value="Genomic_DNA"/>
</dbReference>
<protein>
    <recommendedName>
        <fullName evidence="1">YpoC-like domain-containing protein</fullName>
    </recommendedName>
</protein>
<feature type="domain" description="YpoC-like" evidence="1">
    <location>
        <begin position="15"/>
        <end position="125"/>
    </location>
</feature>
<dbReference type="RefSeq" id="WP_173731461.1">
    <property type="nucleotide sequence ID" value="NZ_JABTTE010000014.1"/>
</dbReference>